<protein>
    <submittedName>
        <fullName evidence="2">Uncharacterized protein</fullName>
    </submittedName>
</protein>
<keyword evidence="1" id="KW-0732">Signal</keyword>
<reference evidence="2 3" key="1">
    <citation type="journal article" date="2016" name="Nat. Commun.">
        <title>Thousands of microbial genomes shed light on interconnected biogeochemical processes in an aquifer system.</title>
        <authorList>
            <person name="Anantharaman K."/>
            <person name="Brown C.T."/>
            <person name="Hug L.A."/>
            <person name="Sharon I."/>
            <person name="Castelle C.J."/>
            <person name="Probst A.J."/>
            <person name="Thomas B.C."/>
            <person name="Singh A."/>
            <person name="Wilkins M.J."/>
            <person name="Karaoz U."/>
            <person name="Brodie E.L."/>
            <person name="Williams K.H."/>
            <person name="Hubbard S.S."/>
            <person name="Banfield J.F."/>
        </authorList>
    </citation>
    <scope>NUCLEOTIDE SEQUENCE [LARGE SCALE GENOMIC DNA]</scope>
</reference>
<evidence type="ECO:0000313" key="3">
    <source>
        <dbReference type="Proteomes" id="UP000176498"/>
    </source>
</evidence>
<comment type="caution">
    <text evidence="2">The sequence shown here is derived from an EMBL/GenBank/DDBJ whole genome shotgun (WGS) entry which is preliminary data.</text>
</comment>
<proteinExistence type="predicted"/>
<feature type="signal peptide" evidence="1">
    <location>
        <begin position="1"/>
        <end position="29"/>
    </location>
</feature>
<name>A0A1G1XQY0_9BACT</name>
<sequence>MRKKRLIFILTIFLLMLTLLPFSSGDVLAASSMVIQPHQADVSSSVEYCFGTYSWGGFGANYKMAVEFHADFDLTDLTISDTDTASEVSFFVGTSQSTPCVGGTERIAEATATADNDRDFAEITGNTFEITLEDAVTDSIWVGIKFKDKTDGDSNAVVTPADVGNYMTIFRVFDDAGAVELFTADLLHIGGANQVEISASVDPSLSLTLSANTCALGTFSTSQINTCSYSAAIATNAPTGYTASIKDDGNFRDGSNDIDDVSGGAVADGTEAYGVSTTDTGATISQINDADTDPPDLINQDDCTIMNGDTIHANASAITTANQSFSLATAPASETVYLCHAASISTITPAGTYSHIATITVVGNF</sequence>
<accession>A0A1G1XQY0</accession>
<dbReference type="AlphaFoldDB" id="A0A1G1XQY0"/>
<dbReference type="EMBL" id="MHHZ01000004">
    <property type="protein sequence ID" value="OGY42381.1"/>
    <property type="molecule type" value="Genomic_DNA"/>
</dbReference>
<feature type="chain" id="PRO_5009581386" evidence="1">
    <location>
        <begin position="30"/>
        <end position="365"/>
    </location>
</feature>
<evidence type="ECO:0000313" key="2">
    <source>
        <dbReference type="EMBL" id="OGY42381.1"/>
    </source>
</evidence>
<evidence type="ECO:0000256" key="1">
    <source>
        <dbReference type="SAM" id="SignalP"/>
    </source>
</evidence>
<dbReference type="Proteomes" id="UP000176498">
    <property type="component" value="Unassembled WGS sequence"/>
</dbReference>
<gene>
    <name evidence="2" type="ORF">A2Y82_04470</name>
</gene>
<organism evidence="2 3">
    <name type="scientific">Candidatus Buchananbacteria bacterium RBG_13_36_9</name>
    <dbReference type="NCBI Taxonomy" id="1797530"/>
    <lineage>
        <taxon>Bacteria</taxon>
        <taxon>Candidatus Buchananiibacteriota</taxon>
    </lineage>
</organism>